<dbReference type="STRING" id="50429.A0A2B4RN46"/>
<gene>
    <name evidence="2" type="primary">Scai</name>
    <name evidence="2" type="ORF">AWC38_SpisGene17997</name>
</gene>
<dbReference type="AlphaFoldDB" id="A0A2B4RN46"/>
<sequence length="597" mass="69106">MQLSPRYLSPAVCYHTKMAEDVNNESPPSKADERKIVVEFCQLQEKSRQLFNSLRDLPQFGHKHWQTHFGRTFDVYTKLWKFQQNHRSILDTRYNLKRWQIGEIASKIGQLYYHYYLRTSEANYLHESFGFYSAIRSRAYYSQASKEDKPDLMVKKLRYYARFIVVSLLLNKVDLVKELIQELYHYVEEYVNVYEADDDEEWRLVISEVTAFMEADSLVTVMTPDVVPVTLSHRMGENAIPPQRPVSGTSLSLQEIIIVGNCEKQVKFSELTLDMFRILQALEREPEDASSRALVTSTEVTGSKDSQEVNGVERSSSKRPNPHKYLLYKPTLTQLYVFLACGIKELPNNGVMLVYVSGDSCPGNAKTGEEGPYEQGGVAMCHKKISNEEAARRTRTNLKDVHCLYPEDLVPFSRKPLVVIVDSSNSHAFRYFPSLFGQPLVCLMSPITVPATMQEQSRKGSLFTLFLFNPLVGFCYVCSITNLHSDLWDTCERQVRRIMNDILRVFYDWSRYVDVVFIQLLDDEFLRLMILRFIFCFYTMHLHRAFKGSEFYPKSFPRLPAKEILLNGSIEKQVLELASMLDVRSLFYEIGEGPPTD</sequence>
<organism evidence="2 3">
    <name type="scientific">Stylophora pistillata</name>
    <name type="common">Smooth cauliflower coral</name>
    <dbReference type="NCBI Taxonomy" id="50429"/>
    <lineage>
        <taxon>Eukaryota</taxon>
        <taxon>Metazoa</taxon>
        <taxon>Cnidaria</taxon>
        <taxon>Anthozoa</taxon>
        <taxon>Hexacorallia</taxon>
        <taxon>Scleractinia</taxon>
        <taxon>Astrocoeniina</taxon>
        <taxon>Pocilloporidae</taxon>
        <taxon>Stylophora</taxon>
    </lineage>
</organism>
<evidence type="ECO:0000313" key="3">
    <source>
        <dbReference type="Proteomes" id="UP000225706"/>
    </source>
</evidence>
<proteinExistence type="predicted"/>
<dbReference type="GO" id="GO:0006351">
    <property type="term" value="P:DNA-templated transcription"/>
    <property type="evidence" value="ECO:0007669"/>
    <property type="project" value="InterPro"/>
</dbReference>
<keyword evidence="3" id="KW-1185">Reference proteome</keyword>
<feature type="compositionally biased region" description="Polar residues" evidence="1">
    <location>
        <begin position="293"/>
        <end position="304"/>
    </location>
</feature>
<accession>A0A2B4RN46</accession>
<dbReference type="Pfam" id="PF12070">
    <property type="entry name" value="SCAI"/>
    <property type="match status" value="1"/>
</dbReference>
<protein>
    <submittedName>
        <fullName evidence="2">Protein SCAI</fullName>
    </submittedName>
</protein>
<feature type="region of interest" description="Disordered" evidence="1">
    <location>
        <begin position="289"/>
        <end position="320"/>
    </location>
</feature>
<dbReference type="InterPro" id="IPR022709">
    <property type="entry name" value="SCAI"/>
</dbReference>
<name>A0A2B4RN46_STYPI</name>
<dbReference type="PANTHER" id="PTHR21243">
    <property type="entry name" value="PROTEIN SCAI"/>
    <property type="match status" value="1"/>
</dbReference>
<dbReference type="GO" id="GO:0003714">
    <property type="term" value="F:transcription corepressor activity"/>
    <property type="evidence" value="ECO:0007669"/>
    <property type="project" value="InterPro"/>
</dbReference>
<dbReference type="EMBL" id="LSMT01000457">
    <property type="protein sequence ID" value="PFX17662.1"/>
    <property type="molecule type" value="Genomic_DNA"/>
</dbReference>
<evidence type="ECO:0000313" key="2">
    <source>
        <dbReference type="EMBL" id="PFX17662.1"/>
    </source>
</evidence>
<comment type="caution">
    <text evidence="2">The sequence shown here is derived from an EMBL/GenBank/DDBJ whole genome shotgun (WGS) entry which is preliminary data.</text>
</comment>
<evidence type="ECO:0000256" key="1">
    <source>
        <dbReference type="SAM" id="MobiDB-lite"/>
    </source>
</evidence>
<reference evidence="3" key="1">
    <citation type="journal article" date="2017" name="bioRxiv">
        <title>Comparative analysis of the genomes of Stylophora pistillata and Acropora digitifera provides evidence for extensive differences between species of corals.</title>
        <authorList>
            <person name="Voolstra C.R."/>
            <person name="Li Y."/>
            <person name="Liew Y.J."/>
            <person name="Baumgarten S."/>
            <person name="Zoccola D."/>
            <person name="Flot J.-F."/>
            <person name="Tambutte S."/>
            <person name="Allemand D."/>
            <person name="Aranda M."/>
        </authorList>
    </citation>
    <scope>NUCLEOTIDE SEQUENCE [LARGE SCALE GENOMIC DNA]</scope>
</reference>
<dbReference type="Proteomes" id="UP000225706">
    <property type="component" value="Unassembled WGS sequence"/>
</dbReference>
<dbReference type="OrthoDB" id="525027at2759"/>